<dbReference type="Pfam" id="PF00400">
    <property type="entry name" value="WD40"/>
    <property type="match status" value="4"/>
</dbReference>
<dbReference type="PROSITE" id="PS50082">
    <property type="entry name" value="WD_REPEATS_2"/>
    <property type="match status" value="4"/>
</dbReference>
<dbReference type="Gene3D" id="2.130.10.10">
    <property type="entry name" value="YVTN repeat-like/Quinoprotein amine dehydrogenase"/>
    <property type="match status" value="2"/>
</dbReference>
<evidence type="ECO:0000256" key="7">
    <source>
        <dbReference type="ARBA" id="ARBA00023274"/>
    </source>
</evidence>
<comment type="similarity">
    <text evidence="2">Belongs to the WD repeat DCAF13/WDSOF1 family.</text>
</comment>
<comment type="subcellular location">
    <subcellularLocation>
        <location evidence="1">Nucleus</location>
        <location evidence="1">Nucleolus</location>
    </subcellularLocation>
</comment>
<accession>B5Y566</accession>
<dbReference type="PANTHER" id="PTHR22851">
    <property type="entry name" value="U3 SMALL NUCLEOLAR RNA U3 SNORNA ASSOCIATED PROTEIN"/>
    <property type="match status" value="1"/>
</dbReference>
<dbReference type="FunCoup" id="B5Y566">
    <property type="interactions" value="578"/>
</dbReference>
<dbReference type="GO" id="GO:0032040">
    <property type="term" value="C:small-subunit processome"/>
    <property type="evidence" value="ECO:0007669"/>
    <property type="project" value="TreeGrafter"/>
</dbReference>
<evidence type="ECO:0000313" key="13">
    <source>
        <dbReference type="Proteomes" id="UP000000759"/>
    </source>
</evidence>
<feature type="region of interest" description="Disordered" evidence="10">
    <location>
        <begin position="425"/>
        <end position="448"/>
    </location>
</feature>
<dbReference type="InterPro" id="IPR001680">
    <property type="entry name" value="WD40_rpt"/>
</dbReference>
<evidence type="ECO:0000256" key="8">
    <source>
        <dbReference type="ARBA" id="ARBA00032239"/>
    </source>
</evidence>
<dbReference type="AlphaFoldDB" id="B5Y566"/>
<evidence type="ECO:0000256" key="10">
    <source>
        <dbReference type="SAM" id="MobiDB-lite"/>
    </source>
</evidence>
<feature type="repeat" description="WD" evidence="9">
    <location>
        <begin position="106"/>
        <end position="139"/>
    </location>
</feature>
<dbReference type="STRING" id="556484.B5Y566"/>
<reference evidence="12 13" key="1">
    <citation type="journal article" date="2008" name="Nature">
        <title>The Phaeodactylum genome reveals the evolutionary history of diatom genomes.</title>
        <authorList>
            <person name="Bowler C."/>
            <person name="Allen A.E."/>
            <person name="Badger J.H."/>
            <person name="Grimwood J."/>
            <person name="Jabbari K."/>
            <person name="Kuo A."/>
            <person name="Maheswari U."/>
            <person name="Martens C."/>
            <person name="Maumus F."/>
            <person name="Otillar R.P."/>
            <person name="Rayko E."/>
            <person name="Salamov A."/>
            <person name="Vandepoele K."/>
            <person name="Beszteri B."/>
            <person name="Gruber A."/>
            <person name="Heijde M."/>
            <person name="Katinka M."/>
            <person name="Mock T."/>
            <person name="Valentin K."/>
            <person name="Verret F."/>
            <person name="Berges J.A."/>
            <person name="Brownlee C."/>
            <person name="Cadoret J.P."/>
            <person name="Chiovitti A."/>
            <person name="Choi C.J."/>
            <person name="Coesel S."/>
            <person name="De Martino A."/>
            <person name="Detter J.C."/>
            <person name="Durkin C."/>
            <person name="Falciatore A."/>
            <person name="Fournet J."/>
            <person name="Haruta M."/>
            <person name="Huysman M.J."/>
            <person name="Jenkins B.D."/>
            <person name="Jiroutova K."/>
            <person name="Jorgensen R.E."/>
            <person name="Joubert Y."/>
            <person name="Kaplan A."/>
            <person name="Kroger N."/>
            <person name="Kroth P.G."/>
            <person name="La Roche J."/>
            <person name="Lindquist E."/>
            <person name="Lommer M."/>
            <person name="Martin-Jezequel V."/>
            <person name="Lopez P.J."/>
            <person name="Lucas S."/>
            <person name="Mangogna M."/>
            <person name="McGinnis K."/>
            <person name="Medlin L.K."/>
            <person name="Montsant A."/>
            <person name="Oudot-Le Secq M.P."/>
            <person name="Napoli C."/>
            <person name="Obornik M."/>
            <person name="Parker M.S."/>
            <person name="Petit J.L."/>
            <person name="Porcel B.M."/>
            <person name="Poulsen N."/>
            <person name="Robison M."/>
            <person name="Rychlewski L."/>
            <person name="Rynearson T.A."/>
            <person name="Schmutz J."/>
            <person name="Shapiro H."/>
            <person name="Siaut M."/>
            <person name="Stanley M."/>
            <person name="Sussman M.R."/>
            <person name="Taylor A.R."/>
            <person name="Vardi A."/>
            <person name="von Dassow P."/>
            <person name="Vyverman W."/>
            <person name="Willis A."/>
            <person name="Wyrwicz L.S."/>
            <person name="Rokhsar D.S."/>
            <person name="Weissenbach J."/>
            <person name="Armbrust E.V."/>
            <person name="Green B.R."/>
            <person name="Van de Peer Y."/>
            <person name="Grigoriev I.V."/>
        </authorList>
    </citation>
    <scope>NUCLEOTIDE SEQUENCE [LARGE SCALE GENOMIC DNA]</scope>
    <source>
        <strain evidence="12 13">CCAP 1055/1</strain>
    </source>
</reference>
<dbReference type="SUPFAM" id="SSF50978">
    <property type="entry name" value="WD40 repeat-like"/>
    <property type="match status" value="1"/>
</dbReference>
<dbReference type="OMA" id="EDHNAYI"/>
<keyword evidence="7" id="KW-0687">Ribonucleoprotein</keyword>
<dbReference type="InterPro" id="IPR007287">
    <property type="entry name" value="Sof1"/>
</dbReference>
<dbReference type="RefSeq" id="XP_002186130.1">
    <property type="nucleotide sequence ID" value="XM_002186094.1"/>
</dbReference>
<dbReference type="InterPro" id="IPR051733">
    <property type="entry name" value="WD_repeat_DCAF13/WDSOF1"/>
</dbReference>
<dbReference type="PROSITE" id="PS00678">
    <property type="entry name" value="WD_REPEATS_1"/>
    <property type="match status" value="1"/>
</dbReference>
<dbReference type="InterPro" id="IPR015943">
    <property type="entry name" value="WD40/YVTN_repeat-like_dom_sf"/>
</dbReference>
<keyword evidence="5" id="KW-0677">Repeat</keyword>
<dbReference type="InParanoid" id="B5Y566"/>
<feature type="repeat" description="WD" evidence="9">
    <location>
        <begin position="295"/>
        <end position="336"/>
    </location>
</feature>
<evidence type="ECO:0000256" key="4">
    <source>
        <dbReference type="ARBA" id="ARBA00022574"/>
    </source>
</evidence>
<feature type="repeat" description="WD" evidence="9">
    <location>
        <begin position="63"/>
        <end position="105"/>
    </location>
</feature>
<dbReference type="SMART" id="SM00320">
    <property type="entry name" value="WD40"/>
    <property type="match status" value="7"/>
</dbReference>
<dbReference type="eggNOG" id="KOG0268">
    <property type="taxonomic scope" value="Eukaryota"/>
</dbReference>
<sequence>MKVKTLQRAPGAVERECSGDLRRQSRNLNPQYHVMQRAREYTRAVTAAKMDRMFAKPLVGNLGHGHRDAVTCTAVSRRALLPLASGAADGVVQLWDLQSRTSVATINAHNRVVTGMSFDVSGQAFYSCSDDGKVHRWSIHPQVENQDDEDDNNAVTEPTYGPLATWRCNGVFKSIDHHWHDDRFATASDSAVQIWSPTRSNALQTHDSLWGSDDTVTVVRFHPAERDLLAHVSADRGIGLHDTRTGAALKKTTLRMRSNDLQWNPMEPMNFVVANEDYNAYLFDMRKLSEPKTIYKGHVSAVMSVSWSPTGREFATGSYDRTVRIFKASQGGAARDVYHTKRMQRVFCVNYTMDHKFLVSGSDDTNLRLWKAHASEQLGQLTPREESAMQYRQALVRKYQHLPEVRKISKARKIPKAIKNQTKQAIIQKESKDRKHANRVKYGKDGEHEFVGERKKTVVKELD</sequence>
<dbReference type="PROSITE" id="PS50294">
    <property type="entry name" value="WD_REPEATS_REGION"/>
    <property type="match status" value="1"/>
</dbReference>
<feature type="repeat" description="WD" evidence="9">
    <location>
        <begin position="339"/>
        <end position="380"/>
    </location>
</feature>
<dbReference type="InterPro" id="IPR020472">
    <property type="entry name" value="WD40_PAC1"/>
</dbReference>
<name>B5Y566_PHATC</name>
<dbReference type="OrthoDB" id="10249065at2759"/>
<organism evidence="12 13">
    <name type="scientific">Phaeodactylum tricornutum (strain CCAP 1055/1)</name>
    <dbReference type="NCBI Taxonomy" id="556484"/>
    <lineage>
        <taxon>Eukaryota</taxon>
        <taxon>Sar</taxon>
        <taxon>Stramenopiles</taxon>
        <taxon>Ochrophyta</taxon>
        <taxon>Bacillariophyta</taxon>
        <taxon>Bacillariophyceae</taxon>
        <taxon>Bacillariophycidae</taxon>
        <taxon>Naviculales</taxon>
        <taxon>Phaeodactylaceae</taxon>
        <taxon>Phaeodactylum</taxon>
    </lineage>
</organism>
<feature type="domain" description="Sof1-like protein" evidence="11">
    <location>
        <begin position="372"/>
        <end position="458"/>
    </location>
</feature>
<gene>
    <name evidence="12" type="ORF">PHATR_44047</name>
</gene>
<evidence type="ECO:0000313" key="12">
    <source>
        <dbReference type="EMBL" id="ACI65600.1"/>
    </source>
</evidence>
<proteinExistence type="inferred from homology"/>
<evidence type="ECO:0000256" key="9">
    <source>
        <dbReference type="PROSITE-ProRule" id="PRU00221"/>
    </source>
</evidence>
<dbReference type="PANTHER" id="PTHR22851:SF0">
    <property type="entry name" value="DDB1- AND CUL4-ASSOCIATED FACTOR 13"/>
    <property type="match status" value="1"/>
</dbReference>
<keyword evidence="4 9" id="KW-0853">WD repeat</keyword>
<dbReference type="PaxDb" id="2850-Phatr44047"/>
<dbReference type="UniPathway" id="UPA00143"/>
<dbReference type="InterPro" id="IPR019775">
    <property type="entry name" value="WD40_repeat_CS"/>
</dbReference>
<evidence type="ECO:0000256" key="1">
    <source>
        <dbReference type="ARBA" id="ARBA00004604"/>
    </source>
</evidence>
<dbReference type="InterPro" id="IPR036322">
    <property type="entry name" value="WD40_repeat_dom_sf"/>
</dbReference>
<dbReference type="EMBL" id="CP001142">
    <property type="protein sequence ID" value="ACI65600.1"/>
    <property type="molecule type" value="Genomic_DNA"/>
</dbReference>
<dbReference type="HOGENOM" id="CLU_033999_0_0_1"/>
<evidence type="ECO:0000256" key="6">
    <source>
        <dbReference type="ARBA" id="ARBA00023242"/>
    </source>
</evidence>
<evidence type="ECO:0000256" key="2">
    <source>
        <dbReference type="ARBA" id="ARBA00005649"/>
    </source>
</evidence>
<dbReference type="Proteomes" id="UP000000759">
    <property type="component" value="Chromosome 3"/>
</dbReference>
<reference evidence="13" key="2">
    <citation type="submission" date="2008-08" db="EMBL/GenBank/DDBJ databases">
        <authorList>
            <consortium name="Diatom Consortium"/>
            <person name="Grigoriev I."/>
            <person name="Grimwood J."/>
            <person name="Kuo A."/>
            <person name="Otillar R.P."/>
            <person name="Salamov A."/>
            <person name="Detter J.C."/>
            <person name="Lindquist E."/>
            <person name="Shapiro H."/>
            <person name="Lucas S."/>
            <person name="Glavina del Rio T."/>
            <person name="Pitluck S."/>
            <person name="Rokhsar D."/>
            <person name="Bowler C."/>
        </authorList>
    </citation>
    <scope>GENOME REANNOTATION</scope>
    <source>
        <strain evidence="13">CCAP 1055/1</strain>
    </source>
</reference>
<dbReference type="GeneID" id="7204230"/>
<protein>
    <recommendedName>
        <fullName evidence="3">DDB1- and CUL4-associated factor 13</fullName>
    </recommendedName>
    <alternativeName>
        <fullName evidence="8">WD repeat and SOF domain-containing protein 1</fullName>
    </alternativeName>
</protein>
<evidence type="ECO:0000256" key="3">
    <source>
        <dbReference type="ARBA" id="ARBA00021762"/>
    </source>
</evidence>
<evidence type="ECO:0000259" key="11">
    <source>
        <dbReference type="Pfam" id="PF04158"/>
    </source>
</evidence>
<evidence type="ECO:0000256" key="5">
    <source>
        <dbReference type="ARBA" id="ARBA00022737"/>
    </source>
</evidence>
<dbReference type="KEGG" id="pti:PHATR_44047"/>
<keyword evidence="13" id="KW-1185">Reference proteome</keyword>
<dbReference type="GO" id="GO:0000462">
    <property type="term" value="P:maturation of SSU-rRNA from tricistronic rRNA transcript (SSU-rRNA, 5.8S rRNA, LSU-rRNA)"/>
    <property type="evidence" value="ECO:0007669"/>
    <property type="project" value="TreeGrafter"/>
</dbReference>
<dbReference type="PRINTS" id="PR00320">
    <property type="entry name" value="GPROTEINBRPT"/>
</dbReference>
<dbReference type="GO" id="GO:0016567">
    <property type="term" value="P:protein ubiquitination"/>
    <property type="evidence" value="ECO:0007669"/>
    <property type="project" value="UniProtKB-UniPathway"/>
</dbReference>
<dbReference type="Pfam" id="PF04158">
    <property type="entry name" value="Sof1"/>
    <property type="match status" value="1"/>
</dbReference>
<keyword evidence="6" id="KW-0539">Nucleus</keyword>